<dbReference type="EMBL" id="JADGJH010000161">
    <property type="protein sequence ID" value="KAJ3135565.1"/>
    <property type="molecule type" value="Genomic_DNA"/>
</dbReference>
<protein>
    <recommendedName>
        <fullName evidence="4">L domain-like protein</fullName>
    </recommendedName>
</protein>
<feature type="non-terminal residue" evidence="2">
    <location>
        <position position="169"/>
    </location>
</feature>
<keyword evidence="1" id="KW-0677">Repeat</keyword>
<dbReference type="FunFam" id="3.80.10.10:FF:000383">
    <property type="entry name" value="Leucine-rich repeat receptor protein kinase EMS1"/>
    <property type="match status" value="1"/>
</dbReference>
<dbReference type="InterPro" id="IPR032675">
    <property type="entry name" value="LRR_dom_sf"/>
</dbReference>
<dbReference type="SUPFAM" id="SSF52058">
    <property type="entry name" value="L domain-like"/>
    <property type="match status" value="1"/>
</dbReference>
<reference evidence="2" key="1">
    <citation type="submission" date="2020-05" db="EMBL/GenBank/DDBJ databases">
        <title>Phylogenomic resolution of chytrid fungi.</title>
        <authorList>
            <person name="Stajich J.E."/>
            <person name="Amses K."/>
            <person name="Simmons R."/>
            <person name="Seto K."/>
            <person name="Myers J."/>
            <person name="Bonds A."/>
            <person name="Quandt C.A."/>
            <person name="Barry K."/>
            <person name="Liu P."/>
            <person name="Grigoriev I."/>
            <person name="Longcore J.E."/>
            <person name="James T.Y."/>
        </authorList>
    </citation>
    <scope>NUCLEOTIDE SEQUENCE</scope>
    <source>
        <strain evidence="2">JEL0513</strain>
    </source>
</reference>
<dbReference type="InterPro" id="IPR052592">
    <property type="entry name" value="LRR-RLK"/>
</dbReference>
<evidence type="ECO:0000256" key="1">
    <source>
        <dbReference type="ARBA" id="ARBA00022737"/>
    </source>
</evidence>
<dbReference type="Proteomes" id="UP001211907">
    <property type="component" value="Unassembled WGS sequence"/>
</dbReference>
<comment type="caution">
    <text evidence="2">The sequence shown here is derived from an EMBL/GenBank/DDBJ whole genome shotgun (WGS) entry which is preliminary data.</text>
</comment>
<proteinExistence type="predicted"/>
<evidence type="ECO:0008006" key="4">
    <source>
        <dbReference type="Google" id="ProtNLM"/>
    </source>
</evidence>
<keyword evidence="3" id="KW-1185">Reference proteome</keyword>
<sequence length="169" mass="19613">MKNLKVLNLSGNFDIGGTIPPELCILKNLEFLKFNNMGLTGQIPEYIGYLTNLKYFAIEDNHLTGKLPGEFSRCLCLEELRLCNNSLEGTIPDEIFKMSHLKHLFVTGNPLGHLYDKAYCERRIHQNFMAFKRKELEYKNLPTGIYKMLTQLFEPHELKKAMQAQPLFR</sequence>
<gene>
    <name evidence="2" type="ORF">HK100_002618</name>
</gene>
<name>A0AAD5XLD4_9FUNG</name>
<dbReference type="PANTHER" id="PTHR48054">
    <property type="entry name" value="RECEPTOR KINASE-LIKE PROTEIN XA21"/>
    <property type="match status" value="1"/>
</dbReference>
<evidence type="ECO:0000313" key="3">
    <source>
        <dbReference type="Proteomes" id="UP001211907"/>
    </source>
</evidence>
<organism evidence="2 3">
    <name type="scientific">Physocladia obscura</name>
    <dbReference type="NCBI Taxonomy" id="109957"/>
    <lineage>
        <taxon>Eukaryota</taxon>
        <taxon>Fungi</taxon>
        <taxon>Fungi incertae sedis</taxon>
        <taxon>Chytridiomycota</taxon>
        <taxon>Chytridiomycota incertae sedis</taxon>
        <taxon>Chytridiomycetes</taxon>
        <taxon>Chytridiales</taxon>
        <taxon>Chytriomycetaceae</taxon>
        <taxon>Physocladia</taxon>
    </lineage>
</organism>
<evidence type="ECO:0000313" key="2">
    <source>
        <dbReference type="EMBL" id="KAJ3135565.1"/>
    </source>
</evidence>
<accession>A0AAD5XLD4</accession>
<dbReference type="PANTHER" id="PTHR48054:SF82">
    <property type="entry name" value="LRR RECEPTOR-LIKE SERINE_THREONINE-PROTEIN KINASE FLS2"/>
    <property type="match status" value="1"/>
</dbReference>
<dbReference type="Gene3D" id="3.80.10.10">
    <property type="entry name" value="Ribonuclease Inhibitor"/>
    <property type="match status" value="1"/>
</dbReference>
<dbReference type="Pfam" id="PF00560">
    <property type="entry name" value="LRR_1"/>
    <property type="match status" value="3"/>
</dbReference>
<dbReference type="InterPro" id="IPR001611">
    <property type="entry name" value="Leu-rich_rpt"/>
</dbReference>
<dbReference type="AlphaFoldDB" id="A0AAD5XLD4"/>